<evidence type="ECO:0008006" key="4">
    <source>
        <dbReference type="Google" id="ProtNLM"/>
    </source>
</evidence>
<dbReference type="PANTHER" id="PTHR46376">
    <property type="entry name" value="LEUCINE-ZIPPER-LIKE TRANSCRIPTIONAL REGULATOR 1"/>
    <property type="match status" value="1"/>
</dbReference>
<evidence type="ECO:0000256" key="2">
    <source>
        <dbReference type="ARBA" id="ARBA00022737"/>
    </source>
</evidence>
<evidence type="ECO:0000256" key="1">
    <source>
        <dbReference type="ARBA" id="ARBA00022441"/>
    </source>
</evidence>
<name>A0A7S2T6W2_9CHLO</name>
<gene>
    <name evidence="3" type="ORF">CPRI1469_LOCUS9263</name>
</gene>
<dbReference type="InterPro" id="IPR051568">
    <property type="entry name" value="LZTR1/Attractin"/>
</dbReference>
<dbReference type="AlphaFoldDB" id="A0A7S2T6W2"/>
<dbReference type="EMBL" id="HBHL01014100">
    <property type="protein sequence ID" value="CAD9720397.1"/>
    <property type="molecule type" value="Transcribed_RNA"/>
</dbReference>
<proteinExistence type="predicted"/>
<dbReference type="PANTHER" id="PTHR46376:SF1">
    <property type="entry name" value="LEUCINE-ZIPPER-LIKE TRANSCRIPTIONAL REGULATOR 1"/>
    <property type="match status" value="1"/>
</dbReference>
<reference evidence="3" key="1">
    <citation type="submission" date="2021-01" db="EMBL/GenBank/DDBJ databases">
        <authorList>
            <person name="Corre E."/>
            <person name="Pelletier E."/>
            <person name="Niang G."/>
            <person name="Scheremetjew M."/>
            <person name="Finn R."/>
            <person name="Kale V."/>
            <person name="Holt S."/>
            <person name="Cochrane G."/>
            <person name="Meng A."/>
            <person name="Brown T."/>
            <person name="Cohen L."/>
        </authorList>
    </citation>
    <scope>NUCLEOTIDE SEQUENCE</scope>
    <source>
        <strain evidence="3">CCMP1205</strain>
    </source>
</reference>
<dbReference type="InterPro" id="IPR015915">
    <property type="entry name" value="Kelch-typ_b-propeller"/>
</dbReference>
<protein>
    <recommendedName>
        <fullName evidence="4">Galactose oxidase</fullName>
    </recommendedName>
</protein>
<evidence type="ECO:0000313" key="3">
    <source>
        <dbReference type="EMBL" id="CAD9720397.1"/>
    </source>
</evidence>
<dbReference type="GO" id="GO:0005794">
    <property type="term" value="C:Golgi apparatus"/>
    <property type="evidence" value="ECO:0007669"/>
    <property type="project" value="TreeGrafter"/>
</dbReference>
<keyword evidence="2" id="KW-0677">Repeat</keyword>
<dbReference type="Pfam" id="PF01344">
    <property type="entry name" value="Kelch_1"/>
    <property type="match status" value="1"/>
</dbReference>
<sequence>MFIHGGLTYGGEVLDDLWHFNFDTGVWKEITSLTGSELSLLGKRFGHSVAERSGTFYIFGGYSAGGSTNDFFSVTMPSSGLDSTGAGPPDGFGNPVYDQFIPTGLTAGMNISGDSLSVKKLESSSLPPRFAHSSFVDGESIYIIGGNDEDNSQMQDLWAYNVASGQWTKTQIEGSASCEAVAFSSTGGYMVLGGKCGSSLLPGGDTHLLHLPL</sequence>
<dbReference type="SUPFAM" id="SSF117281">
    <property type="entry name" value="Kelch motif"/>
    <property type="match status" value="1"/>
</dbReference>
<organism evidence="3">
    <name type="scientific">Chloropicon primus</name>
    <dbReference type="NCBI Taxonomy" id="1764295"/>
    <lineage>
        <taxon>Eukaryota</taxon>
        <taxon>Viridiplantae</taxon>
        <taxon>Chlorophyta</taxon>
        <taxon>Chloropicophyceae</taxon>
        <taxon>Chloropicales</taxon>
        <taxon>Chloropicaceae</taxon>
        <taxon>Chloropicon</taxon>
    </lineage>
</organism>
<dbReference type="Gene3D" id="2.120.10.80">
    <property type="entry name" value="Kelch-type beta propeller"/>
    <property type="match status" value="2"/>
</dbReference>
<accession>A0A7S2T6W2</accession>
<dbReference type="InterPro" id="IPR006652">
    <property type="entry name" value="Kelch_1"/>
</dbReference>
<keyword evidence="1" id="KW-0880">Kelch repeat</keyword>